<evidence type="ECO:0008006" key="3">
    <source>
        <dbReference type="Google" id="ProtNLM"/>
    </source>
</evidence>
<dbReference type="RefSeq" id="WP_179983154.1">
    <property type="nucleotide sequence ID" value="NZ_LR812090.1"/>
</dbReference>
<evidence type="ECO:0000313" key="1">
    <source>
        <dbReference type="EMBL" id="CAB9493650.1"/>
    </source>
</evidence>
<name>A0A6T9Y039_ALTMA</name>
<protein>
    <recommendedName>
        <fullName evidence="3">Lipoprotein</fullName>
    </recommendedName>
</protein>
<proteinExistence type="predicted"/>
<dbReference type="Proteomes" id="UP000509458">
    <property type="component" value="Chromosome"/>
</dbReference>
<reference evidence="1 2" key="1">
    <citation type="submission" date="2020-06" db="EMBL/GenBank/DDBJ databases">
        <authorList>
            <person name="Duchaud E."/>
        </authorList>
    </citation>
    <scope>NUCLEOTIDE SEQUENCE [LARGE SCALE GENOMIC DNA]</scope>
    <source>
        <strain evidence="1">Alteromonas fortis</strain>
    </source>
</reference>
<organism evidence="1 2">
    <name type="scientific">Alteromonas macleodii</name>
    <name type="common">Pseudoalteromonas macleodii</name>
    <dbReference type="NCBI Taxonomy" id="28108"/>
    <lineage>
        <taxon>Bacteria</taxon>
        <taxon>Pseudomonadati</taxon>
        <taxon>Pseudomonadota</taxon>
        <taxon>Gammaproteobacteria</taxon>
        <taxon>Alteromonadales</taxon>
        <taxon>Alteromonadaceae</taxon>
        <taxon>Alteromonas/Salinimonas group</taxon>
        <taxon>Alteromonas</taxon>
    </lineage>
</organism>
<dbReference type="EMBL" id="LR812090">
    <property type="protein sequence ID" value="CAB9493650.1"/>
    <property type="molecule type" value="Genomic_DNA"/>
</dbReference>
<accession>A0A6T9Y039</accession>
<dbReference type="PROSITE" id="PS51257">
    <property type="entry name" value="PROKAR_LIPOPROTEIN"/>
    <property type="match status" value="1"/>
</dbReference>
<sequence length="159" mass="17535">MSERPDLLKRRTLKLALASAVTTSLGCVTHYSDSQDENLTSSSFNKPFKADWDERFDGPFFGENVWANPVEDWEIKRGQAYCSSKKGCRNVHLLTQSIIQPELGFITQVVVESDHTPFFNGGAGFNLGLRTNLTPNVTLSMTSIAVAGPLPLEIVRSVS</sequence>
<dbReference type="AlphaFoldDB" id="A0A6T9Y039"/>
<gene>
    <name evidence="1" type="ORF">ALFOR1_30574</name>
</gene>
<evidence type="ECO:0000313" key="2">
    <source>
        <dbReference type="Proteomes" id="UP000509458"/>
    </source>
</evidence>